<evidence type="ECO:0000313" key="2">
    <source>
        <dbReference type="EMBL" id="KIM87223.1"/>
    </source>
</evidence>
<keyword evidence="3" id="KW-1185">Reference proteome</keyword>
<dbReference type="AlphaFoldDB" id="A0A0C3BLA5"/>
<reference evidence="3" key="2">
    <citation type="submission" date="2015-01" db="EMBL/GenBank/DDBJ databases">
        <title>Evolutionary Origins and Diversification of the Mycorrhizal Mutualists.</title>
        <authorList>
            <consortium name="DOE Joint Genome Institute"/>
            <consortium name="Mycorrhizal Genomics Consortium"/>
            <person name="Kohler A."/>
            <person name="Kuo A."/>
            <person name="Nagy L.G."/>
            <person name="Floudas D."/>
            <person name="Copeland A."/>
            <person name="Barry K.W."/>
            <person name="Cichocki N."/>
            <person name="Veneault-Fourrey C."/>
            <person name="LaButti K."/>
            <person name="Lindquist E.A."/>
            <person name="Lipzen A."/>
            <person name="Lundell T."/>
            <person name="Morin E."/>
            <person name="Murat C."/>
            <person name="Riley R."/>
            <person name="Ohm R."/>
            <person name="Sun H."/>
            <person name="Tunlid A."/>
            <person name="Henrissat B."/>
            <person name="Grigoriev I.V."/>
            <person name="Hibbett D.S."/>
            <person name="Martin F."/>
        </authorList>
    </citation>
    <scope>NUCLEOTIDE SEQUENCE [LARGE SCALE GENOMIC DNA]</scope>
    <source>
        <strain evidence="3">F 1598</strain>
    </source>
</reference>
<sequence>MLPPYSQFTWSAANFATSSSSRIRSPSVEFRDADEENMSSSPAPTPTTSSNNINHTTASNDKENAPPAHTPPSMSSDDPSAPVREFLRSLNPNLESLLPRFRELGIEDFETLRAFKTWTSDEREELLLGGHFNKLQRLAVQIPFRKAL</sequence>
<gene>
    <name evidence="2" type="ORF">PILCRDRAFT_304524</name>
</gene>
<feature type="compositionally biased region" description="Low complexity" evidence="1">
    <location>
        <begin position="71"/>
        <end position="82"/>
    </location>
</feature>
<dbReference type="EMBL" id="KN832980">
    <property type="protein sequence ID" value="KIM87223.1"/>
    <property type="molecule type" value="Genomic_DNA"/>
</dbReference>
<dbReference type="Proteomes" id="UP000054166">
    <property type="component" value="Unassembled WGS sequence"/>
</dbReference>
<feature type="compositionally biased region" description="Low complexity" evidence="1">
    <location>
        <begin position="18"/>
        <end position="27"/>
    </location>
</feature>
<evidence type="ECO:0000313" key="3">
    <source>
        <dbReference type="Proteomes" id="UP000054166"/>
    </source>
</evidence>
<feature type="region of interest" description="Disordered" evidence="1">
    <location>
        <begin position="17"/>
        <end position="84"/>
    </location>
</feature>
<reference evidence="2 3" key="1">
    <citation type="submission" date="2014-04" db="EMBL/GenBank/DDBJ databases">
        <authorList>
            <consortium name="DOE Joint Genome Institute"/>
            <person name="Kuo A."/>
            <person name="Tarkka M."/>
            <person name="Buscot F."/>
            <person name="Kohler A."/>
            <person name="Nagy L.G."/>
            <person name="Floudas D."/>
            <person name="Copeland A."/>
            <person name="Barry K.W."/>
            <person name="Cichocki N."/>
            <person name="Veneault-Fourrey C."/>
            <person name="LaButti K."/>
            <person name="Lindquist E.A."/>
            <person name="Lipzen A."/>
            <person name="Lundell T."/>
            <person name="Morin E."/>
            <person name="Murat C."/>
            <person name="Sun H."/>
            <person name="Tunlid A."/>
            <person name="Henrissat B."/>
            <person name="Grigoriev I.V."/>
            <person name="Hibbett D.S."/>
            <person name="Martin F."/>
            <person name="Nordberg H.P."/>
            <person name="Cantor M.N."/>
            <person name="Hua S.X."/>
        </authorList>
    </citation>
    <scope>NUCLEOTIDE SEQUENCE [LARGE SCALE GENOMIC DNA]</scope>
    <source>
        <strain evidence="2 3">F 1598</strain>
    </source>
</reference>
<dbReference type="InParanoid" id="A0A0C3BLA5"/>
<dbReference type="OrthoDB" id="2797907at2759"/>
<evidence type="ECO:0000256" key="1">
    <source>
        <dbReference type="SAM" id="MobiDB-lite"/>
    </source>
</evidence>
<proteinExistence type="predicted"/>
<organism evidence="2 3">
    <name type="scientific">Piloderma croceum (strain F 1598)</name>
    <dbReference type="NCBI Taxonomy" id="765440"/>
    <lineage>
        <taxon>Eukaryota</taxon>
        <taxon>Fungi</taxon>
        <taxon>Dikarya</taxon>
        <taxon>Basidiomycota</taxon>
        <taxon>Agaricomycotina</taxon>
        <taxon>Agaricomycetes</taxon>
        <taxon>Agaricomycetidae</taxon>
        <taxon>Atheliales</taxon>
        <taxon>Atheliaceae</taxon>
        <taxon>Piloderma</taxon>
    </lineage>
</organism>
<feature type="compositionally biased region" description="Low complexity" evidence="1">
    <location>
        <begin position="38"/>
        <end position="59"/>
    </location>
</feature>
<accession>A0A0C3BLA5</accession>
<dbReference type="HOGENOM" id="CLU_1759495_0_0_1"/>
<protein>
    <submittedName>
        <fullName evidence="2">Uncharacterized protein</fullName>
    </submittedName>
</protein>
<name>A0A0C3BLA5_PILCF</name>